<keyword evidence="1" id="KW-0677">Repeat</keyword>
<dbReference type="Proteomes" id="UP000661112">
    <property type="component" value="Unassembled WGS sequence"/>
</dbReference>
<dbReference type="EMBL" id="JACJSG010000025">
    <property type="protein sequence ID" value="MBD2502521.1"/>
    <property type="molecule type" value="Genomic_DNA"/>
</dbReference>
<sequence>MSINFRMRSLTNNNRALQLFTDRHELTRVFAGYLHDEPAEKILSFSGDGGNGKSLLLKFLRTQCCKQFRGDIWQKLQTKTAAEVANYIESADSWEFEQVPAIPHDFGQPPNGDDQPQDPFYGLLMLRRSLSRAATELNYRLRFPLYDFACVWYLKQKNRLTREKLAELFPAEEMDLLIEIVNAVSDTSWGTIGKAVLGIFDKHLGENFRLYLQRRGLKEADVQEIRGMDAETELINELPRYLAQDLNAAMAQKNAPPRIVLFFDTHEAFWGEQRQKTGILYFQRDEWLRYFLAELELQAGIVAVIAGREAPRWEEADNFPIPQQYIDSQLVSHFLPTDADVYLRRAGIGNETLRRSAIAYATVTGNQVHPLLLGLSADVILQAQEQRVTLTPEDFPKTPEILNKAKYLINLLLKYADREFGYAVHALSACRSFNFEIYRLLAEELHFSNTKPAFDILTEFSFVWDVEQLGEDWYRIHDLLRRLNYENGNKITQQAHVVLERYYRQQGQVAEAIYHANRLDWQRGVYEWKEVFEEALQKSSYQQCRSLLEVRNELIINKYSQLGRVSQSEGDYFAELAQHPAAQTEYLEAVAAYNQELSINPDHTTTLNNKGNTLQSLGNLQTKLAQHTQAIESYHDAISTYNQALNLATDYKIYILNNKGSALDNLGNVQTKLAQYSEARQSYTDAVFAYNQALSLFPNQIDALNNKGNALQSIGNLQTKLAHYNEAIQSYTDAIAAYDQALSLAPNYINALNNKGNALAKLGNLQTQLVHYNEAIKSYTDAIAAYDQALNVAPNYINALNNKGSALAKLGNLQTQLAHYKEAIQSYTDAIAAYDQALSLAPDYIQIMSNKGSALQSLGDLQTQLVHYNEAIKSYTDAIAAYDQALNLAPNYINALNNKGSALAKLGDLQTQLAQHTQAIQFYSSAIAAYDQALNLAPNDIYVLNNKALALQSWGKLLLQLSQKPEAINHLQAALVAFNRSLAIAPGDEYIRNLRDELQAFIEKFSLNL</sequence>
<organism evidence="4 5">
    <name type="scientific">Anabaena azotica FACHB-119</name>
    <dbReference type="NCBI Taxonomy" id="947527"/>
    <lineage>
        <taxon>Bacteria</taxon>
        <taxon>Bacillati</taxon>
        <taxon>Cyanobacteriota</taxon>
        <taxon>Cyanophyceae</taxon>
        <taxon>Nostocales</taxon>
        <taxon>Nostocaceae</taxon>
        <taxon>Anabaena</taxon>
        <taxon>Anabaena azotica</taxon>
    </lineage>
</organism>
<evidence type="ECO:0000313" key="4">
    <source>
        <dbReference type="EMBL" id="MBD2502521.1"/>
    </source>
</evidence>
<protein>
    <submittedName>
        <fullName evidence="4">Tetratricopeptide repeat protein</fullName>
    </submittedName>
</protein>
<keyword evidence="2 3" id="KW-0802">TPR repeat</keyword>
<feature type="repeat" description="TPR" evidence="3">
    <location>
        <begin position="811"/>
        <end position="844"/>
    </location>
</feature>
<dbReference type="InterPro" id="IPR019734">
    <property type="entry name" value="TPR_rpt"/>
</dbReference>
<reference evidence="4 5" key="1">
    <citation type="journal article" date="2020" name="ISME J.">
        <title>Comparative genomics reveals insights into cyanobacterial evolution and habitat adaptation.</title>
        <authorList>
            <person name="Chen M.Y."/>
            <person name="Teng W.K."/>
            <person name="Zhao L."/>
            <person name="Hu C.X."/>
            <person name="Zhou Y.K."/>
            <person name="Han B.P."/>
            <person name="Song L.R."/>
            <person name="Shu W.S."/>
        </authorList>
    </citation>
    <scope>NUCLEOTIDE SEQUENCE [LARGE SCALE GENOMIC DNA]</scope>
    <source>
        <strain evidence="4 5">FACHB-119</strain>
    </source>
</reference>
<dbReference type="PANTHER" id="PTHR44943">
    <property type="entry name" value="CELLULOSE SYNTHASE OPERON PROTEIN C"/>
    <property type="match status" value="1"/>
</dbReference>
<dbReference type="PANTHER" id="PTHR44943:SF8">
    <property type="entry name" value="TPR REPEAT-CONTAINING PROTEIN MJ0263"/>
    <property type="match status" value="1"/>
</dbReference>
<name>A0ABR8D8R0_9NOST</name>
<evidence type="ECO:0000256" key="2">
    <source>
        <dbReference type="ARBA" id="ARBA00022803"/>
    </source>
</evidence>
<evidence type="ECO:0000256" key="3">
    <source>
        <dbReference type="PROSITE-ProRule" id="PRU00339"/>
    </source>
</evidence>
<proteinExistence type="predicted"/>
<gene>
    <name evidence="4" type="ORF">H6G83_18215</name>
</gene>
<keyword evidence="5" id="KW-1185">Reference proteome</keyword>
<dbReference type="SMART" id="SM00028">
    <property type="entry name" value="TPR"/>
    <property type="match status" value="9"/>
</dbReference>
<dbReference type="RefSeq" id="WP_190474858.1">
    <property type="nucleotide sequence ID" value="NZ_JACJSG010000025.1"/>
</dbReference>
<evidence type="ECO:0000256" key="1">
    <source>
        <dbReference type="ARBA" id="ARBA00022737"/>
    </source>
</evidence>
<dbReference type="InterPro" id="IPR011990">
    <property type="entry name" value="TPR-like_helical_dom_sf"/>
</dbReference>
<accession>A0ABR8D8R0</accession>
<dbReference type="InterPro" id="IPR051685">
    <property type="entry name" value="Ycf3/AcsC/BcsC/TPR_MFPF"/>
</dbReference>
<evidence type="ECO:0000313" key="5">
    <source>
        <dbReference type="Proteomes" id="UP000661112"/>
    </source>
</evidence>
<comment type="caution">
    <text evidence="4">The sequence shown here is derived from an EMBL/GenBank/DDBJ whole genome shotgun (WGS) entry which is preliminary data.</text>
</comment>
<dbReference type="PROSITE" id="PS50005">
    <property type="entry name" value="TPR"/>
    <property type="match status" value="2"/>
</dbReference>
<dbReference type="Gene3D" id="1.25.40.10">
    <property type="entry name" value="Tetratricopeptide repeat domain"/>
    <property type="match status" value="7"/>
</dbReference>
<dbReference type="SUPFAM" id="SSF48452">
    <property type="entry name" value="TPR-like"/>
    <property type="match status" value="1"/>
</dbReference>
<feature type="repeat" description="TPR" evidence="3">
    <location>
        <begin position="715"/>
        <end position="748"/>
    </location>
</feature>
<dbReference type="Pfam" id="PF13432">
    <property type="entry name" value="TPR_16"/>
    <property type="match status" value="2"/>
</dbReference>